<dbReference type="Pfam" id="PF20719">
    <property type="entry name" value="Med16_C"/>
    <property type="match status" value="1"/>
</dbReference>
<reference evidence="2" key="1">
    <citation type="submission" date="2023-03" db="EMBL/GenBank/DDBJ databases">
        <title>Massive genome expansion in bonnet fungi (Mycena s.s.) driven by repeated elements and novel gene families across ecological guilds.</title>
        <authorList>
            <consortium name="Lawrence Berkeley National Laboratory"/>
            <person name="Harder C.B."/>
            <person name="Miyauchi S."/>
            <person name="Viragh M."/>
            <person name="Kuo A."/>
            <person name="Thoen E."/>
            <person name="Andreopoulos B."/>
            <person name="Lu D."/>
            <person name="Skrede I."/>
            <person name="Drula E."/>
            <person name="Henrissat B."/>
            <person name="Morin E."/>
            <person name="Kohler A."/>
            <person name="Barry K."/>
            <person name="LaButti K."/>
            <person name="Morin E."/>
            <person name="Salamov A."/>
            <person name="Lipzen A."/>
            <person name="Mereny Z."/>
            <person name="Hegedus B."/>
            <person name="Baldrian P."/>
            <person name="Stursova M."/>
            <person name="Weitz H."/>
            <person name="Taylor A."/>
            <person name="Grigoriev I.V."/>
            <person name="Nagy L.G."/>
            <person name="Martin F."/>
            <person name="Kauserud H."/>
        </authorList>
    </citation>
    <scope>NUCLEOTIDE SEQUENCE</scope>
    <source>
        <strain evidence="2">CBHHK173m</strain>
    </source>
</reference>
<sequence>MVSSSKGKGKAETSWTSGWWEYHALLDQTQHPIVWSSTSTIFSAHPVQPLVTARHFSSSKQFVLQSPGPILSSPASYEPPTVISVSPASDWLFAYFPSAENDGVGCLWQRGAPIDVWRVKEWWTLSRGAGIVTASWLGGTREWTVNDAGSVTRLPPRGPATPTSNPTLILVTETGWVTVCYLRQYPPLSLKMISCPLTEPGLVGETQPHPMEHGTTQTGNVKICTRAAIGLAYNGIDSSLSSMNLALPLNLEMPSSEPELAIEWENWGEDSSIELCEVRLDFDANHSMVISASPLPPVHGPGTGLTNLIFISVPPSPLDAIENSQGTVYLAASYLDFGDYSSVPKSNLVLHSLARVAEKKDIPKEVRLWTCRHETTRSFTASVLTFMSSSVSGTTSGTFGLVAGTLNSSGTLPREKTQEIAIGVTRVLRLPDLTDHELWEPAHIMVSIENAGRDLPLHAVLSYNNSVLLCTTLSSLGPSRITLHGLPKLTGKLPISSYPTTSSPLALGLAASILSGTSTADVSHILALPSVSLNEASDALYHALALGENGQDRGTLTLRALGSVDCIFNNSSLLIFARMRALKLDSQAERNILEARWQTALELCSLASCNAAFEDCKDGDEFDLDAVWQLVGLSTWIVAFVEKLLKACVLASNVHVSREVKDPLSSDVGVFIALSYTEAKSHAWSVPALSMFDTQPPSTLLHLAHPYALSNIQAAVSNVMRFKNKIGSLSASEENSQIAKNVLVDLIDCSGVDLSALEPLLSELLVEAKKFGVEETRRSLAQCEPVGLMRPHIRNAVSKVTSAPVVDKSRLFIKPFELMDGGPQLFDGRKDRDKDVISKGIISGRGQGVICLRCGGHSEVGGNSITGGHTSKVWQAWERMWAKHCVCGGDWILARRQ</sequence>
<dbReference type="EMBL" id="JARJCN010000009">
    <property type="protein sequence ID" value="KAJ7097822.1"/>
    <property type="molecule type" value="Genomic_DNA"/>
</dbReference>
<organism evidence="2 3">
    <name type="scientific">Mycena belliarum</name>
    <dbReference type="NCBI Taxonomy" id="1033014"/>
    <lineage>
        <taxon>Eukaryota</taxon>
        <taxon>Fungi</taxon>
        <taxon>Dikarya</taxon>
        <taxon>Basidiomycota</taxon>
        <taxon>Agaricomycotina</taxon>
        <taxon>Agaricomycetes</taxon>
        <taxon>Agaricomycetidae</taxon>
        <taxon>Agaricales</taxon>
        <taxon>Marasmiineae</taxon>
        <taxon>Mycenaceae</taxon>
        <taxon>Mycena</taxon>
    </lineage>
</organism>
<feature type="domain" description="Mediator complex subunit 16 C-terminal" evidence="1">
    <location>
        <begin position="851"/>
        <end position="892"/>
    </location>
</feature>
<dbReference type="Proteomes" id="UP001222325">
    <property type="component" value="Unassembled WGS sequence"/>
</dbReference>
<dbReference type="AlphaFoldDB" id="A0AAD6UBT7"/>
<evidence type="ECO:0000313" key="3">
    <source>
        <dbReference type="Proteomes" id="UP001222325"/>
    </source>
</evidence>
<keyword evidence="3" id="KW-1185">Reference proteome</keyword>
<proteinExistence type="predicted"/>
<gene>
    <name evidence="2" type="ORF">B0H15DRAFT_772394</name>
</gene>
<evidence type="ECO:0000313" key="2">
    <source>
        <dbReference type="EMBL" id="KAJ7097822.1"/>
    </source>
</evidence>
<accession>A0AAD6UBT7</accession>
<comment type="caution">
    <text evidence="2">The sequence shown here is derived from an EMBL/GenBank/DDBJ whole genome shotgun (WGS) entry which is preliminary data.</text>
</comment>
<name>A0AAD6UBT7_9AGAR</name>
<dbReference type="InterPro" id="IPR048339">
    <property type="entry name" value="Mediator_Med16_C"/>
</dbReference>
<evidence type="ECO:0000259" key="1">
    <source>
        <dbReference type="Pfam" id="PF20719"/>
    </source>
</evidence>
<protein>
    <recommendedName>
        <fullName evidence="1">Mediator complex subunit 16 C-terminal domain-containing protein</fullName>
    </recommendedName>
</protein>